<dbReference type="CDD" id="cd18800">
    <property type="entry name" value="SF2_C_EcoR124I-like"/>
    <property type="match status" value="1"/>
</dbReference>
<dbReference type="InterPro" id="IPR055180">
    <property type="entry name" value="HsdR_RecA-like_helicase_dom_2"/>
</dbReference>
<comment type="subunit">
    <text evidence="10">The type I restriction/modification system is composed of three polypeptides R, M and S.</text>
</comment>
<dbReference type="Pfam" id="PF18766">
    <property type="entry name" value="SWI2_SNF2"/>
    <property type="match status" value="1"/>
</dbReference>
<sequence>MSSRDKTPKHIKIDERNHVELPLLEQLDGLEWVVIDLTDKQQTPADTGRENFTEVILPKVLRAQLKVINPWLEDDQVEEVVKQLTASFPSTSLIENNKYLLHLLLENTSVSENRQTGEQSPTVQFVDFKDETKNSFTAVCQFKVRILGTEHHVIPDVTLFLNGLPVCVIECKSPKVKDALPEAIDQLMRYSEQRGDKGEGSPPLFFYNQIVVVTCRNQCKFGTITTHTEKYFYRWADPYPRTVDDLAHGASSPNDQQRLVAGMMDKRNLLDLIRTFTLFSTDDKGQTIKIVGRYQQFRAVKLAVKRLLDGQTPRERSGIVWHTQGSGKSLTMMFMVREMYRHAELCNWKVVFVTDRTQLEEQLNETSQSIGFTVKVADSIRRLKELLRSDTADLVMAMIHKFRETDLQETFPELNASPHILVMTDEAHRSQYAMLGANLDKGIPNASRIGYTGTPIDKTERVFGEYIDKYTMRQSIEDGVTLEIVYEGRTHNAEVADQAGMDEKFADVFSEHNLQERLEILGYGTREAYLEARATIKAKAWDMVQHYLTHVFPNGFKAQVVATSREAAVRYKRWIDASLRLSLRRLKQNNPDNIDLARLERMTTDVIISERHNDPLRLKKFTYKSQHEKSIKSFKLAFGREDEGVTGDMGILIVNNMLLTGFDAPVEQIMYLDKVVVAHNLLQAIARVNRVGGEGKDKGFVVDYVGIGHHLKKAIDTYDEREQKEVRDALSFPEEEYRELQASHAEILELLATHGLTDLSDHDAFFDVFYDEDLRFDFMLAFKKFTKCLNLVFPAREALNVMQDYQRLAEINVLAGKHFRDGRLSMKGIPPKLRGIADEFLKSRGIAQKVAPISILDEDFQKEVGKRFRTKTKAAEVEHAIRHHLDVELDDDPDLQASFAEALARILEEYRDNWDRIYQELEKLRQRIINAEKEPTYGLHRKKQMPFFRCLRREVYGEEALTDDQISVLVDLTQKVFLVIERELKLTGFWESTPAKQKLRADIQQLLLSPDVMQLPNVVANRARIISRIMEIAESKNDTILYAA</sequence>
<dbReference type="NCBIfam" id="TIGR00348">
    <property type="entry name" value="hsdR"/>
    <property type="match status" value="1"/>
</dbReference>
<dbReference type="SUPFAM" id="SSF52540">
    <property type="entry name" value="P-loop containing nucleoside triphosphate hydrolases"/>
    <property type="match status" value="2"/>
</dbReference>
<dbReference type="Pfam" id="PF22679">
    <property type="entry name" value="T1R_D3-like"/>
    <property type="match status" value="1"/>
</dbReference>
<keyword evidence="5 10" id="KW-0680">Restriction system</keyword>
<dbReference type="GO" id="GO:0009307">
    <property type="term" value="P:DNA restriction-modification system"/>
    <property type="evidence" value="ECO:0007669"/>
    <property type="project" value="UniProtKB-KW"/>
</dbReference>
<comment type="function">
    <text evidence="10">Subunit R is required for both nuclease and ATPase activities, but not for modification.</text>
</comment>
<evidence type="ECO:0000313" key="13">
    <source>
        <dbReference type="EMBL" id="TWT96916.1"/>
    </source>
</evidence>
<comment type="caution">
    <text evidence="13">The sequence shown here is derived from an EMBL/GenBank/DDBJ whole genome shotgun (WGS) entry which is preliminary data.</text>
</comment>
<dbReference type="EMBL" id="SJPR01000003">
    <property type="protein sequence ID" value="TWT96916.1"/>
    <property type="molecule type" value="Genomic_DNA"/>
</dbReference>
<keyword evidence="6" id="KW-0255">Endonuclease</keyword>
<evidence type="ECO:0000256" key="5">
    <source>
        <dbReference type="ARBA" id="ARBA00022747"/>
    </source>
</evidence>
<evidence type="ECO:0000256" key="6">
    <source>
        <dbReference type="ARBA" id="ARBA00022759"/>
    </source>
</evidence>
<dbReference type="PANTHER" id="PTHR30195:SF15">
    <property type="entry name" value="TYPE I RESTRICTION ENZYME HINDI ENDONUCLEASE SUBUNIT"/>
    <property type="match status" value="1"/>
</dbReference>
<evidence type="ECO:0000256" key="10">
    <source>
        <dbReference type="RuleBase" id="RU364115"/>
    </source>
</evidence>
<dbReference type="Gene3D" id="3.90.1570.50">
    <property type="match status" value="1"/>
</dbReference>
<evidence type="ECO:0000256" key="3">
    <source>
        <dbReference type="ARBA" id="ARBA00022722"/>
    </source>
</evidence>
<accession>A0A5C6ABY5</accession>
<evidence type="ECO:0000256" key="11">
    <source>
        <dbReference type="SAM" id="Coils"/>
    </source>
</evidence>
<dbReference type="CDD" id="cd22332">
    <property type="entry name" value="HsdR_N"/>
    <property type="match status" value="1"/>
</dbReference>
<dbReference type="RefSeq" id="WP_146445417.1">
    <property type="nucleotide sequence ID" value="NZ_SJPR01000003.1"/>
</dbReference>
<dbReference type="GO" id="GO:0009035">
    <property type="term" value="F:type I site-specific deoxyribonuclease activity"/>
    <property type="evidence" value="ECO:0007669"/>
    <property type="project" value="UniProtKB-EC"/>
</dbReference>
<dbReference type="GO" id="GO:0005524">
    <property type="term" value="F:ATP binding"/>
    <property type="evidence" value="ECO:0007669"/>
    <property type="project" value="UniProtKB-KW"/>
</dbReference>
<evidence type="ECO:0000256" key="4">
    <source>
        <dbReference type="ARBA" id="ARBA00022741"/>
    </source>
</evidence>
<dbReference type="Pfam" id="PF04313">
    <property type="entry name" value="HSDR_N"/>
    <property type="match status" value="1"/>
</dbReference>
<name>A0A5C6ABY5_9BACT</name>
<organism evidence="13 14">
    <name type="scientific">Botrimarina colliarenosi</name>
    <dbReference type="NCBI Taxonomy" id="2528001"/>
    <lineage>
        <taxon>Bacteria</taxon>
        <taxon>Pseudomonadati</taxon>
        <taxon>Planctomycetota</taxon>
        <taxon>Planctomycetia</taxon>
        <taxon>Pirellulales</taxon>
        <taxon>Lacipirellulaceae</taxon>
        <taxon>Botrimarina</taxon>
    </lineage>
</organism>
<feature type="coiled-coil region" evidence="11">
    <location>
        <begin position="907"/>
        <end position="934"/>
    </location>
</feature>
<keyword evidence="4 10" id="KW-0547">Nucleotide-binding</keyword>
<proteinExistence type="inferred from homology"/>
<keyword evidence="14" id="KW-1185">Reference proteome</keyword>
<evidence type="ECO:0000313" key="14">
    <source>
        <dbReference type="Proteomes" id="UP000317421"/>
    </source>
</evidence>
<dbReference type="EC" id="3.1.21.3" evidence="10"/>
<keyword evidence="7 10" id="KW-0378">Hydrolase</keyword>
<evidence type="ECO:0000256" key="9">
    <source>
        <dbReference type="ARBA" id="ARBA00023125"/>
    </source>
</evidence>
<comment type="similarity">
    <text evidence="2 10">Belongs to the HsdR family.</text>
</comment>
<keyword evidence="8 10" id="KW-0067">ATP-binding</keyword>
<keyword evidence="11" id="KW-0175">Coiled coil</keyword>
<dbReference type="SMART" id="SM00487">
    <property type="entry name" value="DEXDc"/>
    <property type="match status" value="1"/>
</dbReference>
<evidence type="ECO:0000259" key="12">
    <source>
        <dbReference type="PROSITE" id="PS51192"/>
    </source>
</evidence>
<dbReference type="Proteomes" id="UP000317421">
    <property type="component" value="Unassembled WGS sequence"/>
</dbReference>
<dbReference type="InterPro" id="IPR014001">
    <property type="entry name" value="Helicase_ATP-bd"/>
</dbReference>
<dbReference type="InterPro" id="IPR004473">
    <property type="entry name" value="Restrct_endonuc_typeI_HsdR"/>
</dbReference>
<evidence type="ECO:0000256" key="7">
    <source>
        <dbReference type="ARBA" id="ARBA00022801"/>
    </source>
</evidence>
<dbReference type="AlphaFoldDB" id="A0A5C6ABY5"/>
<dbReference type="InterPro" id="IPR040980">
    <property type="entry name" value="SWI2_SNF2"/>
</dbReference>
<gene>
    <name evidence="13" type="primary">hsdR_1</name>
    <name evidence="13" type="ORF">Pla108_26920</name>
</gene>
<dbReference type="GO" id="GO:0003677">
    <property type="term" value="F:DNA binding"/>
    <property type="evidence" value="ECO:0007669"/>
    <property type="project" value="UniProtKB-KW"/>
</dbReference>
<dbReference type="InterPro" id="IPR027417">
    <property type="entry name" value="P-loop_NTPase"/>
</dbReference>
<evidence type="ECO:0000256" key="8">
    <source>
        <dbReference type="ARBA" id="ARBA00022840"/>
    </source>
</evidence>
<reference evidence="13 14" key="1">
    <citation type="submission" date="2019-02" db="EMBL/GenBank/DDBJ databases">
        <title>Deep-cultivation of Planctomycetes and their phenomic and genomic characterization uncovers novel biology.</title>
        <authorList>
            <person name="Wiegand S."/>
            <person name="Jogler M."/>
            <person name="Boedeker C."/>
            <person name="Pinto D."/>
            <person name="Vollmers J."/>
            <person name="Rivas-Marin E."/>
            <person name="Kohn T."/>
            <person name="Peeters S.H."/>
            <person name="Heuer A."/>
            <person name="Rast P."/>
            <person name="Oberbeckmann S."/>
            <person name="Bunk B."/>
            <person name="Jeske O."/>
            <person name="Meyerdierks A."/>
            <person name="Storesund J.E."/>
            <person name="Kallscheuer N."/>
            <person name="Luecker S."/>
            <person name="Lage O.M."/>
            <person name="Pohl T."/>
            <person name="Merkel B.J."/>
            <person name="Hornburger P."/>
            <person name="Mueller R.-W."/>
            <person name="Bruemmer F."/>
            <person name="Labrenz M."/>
            <person name="Spormann A.M."/>
            <person name="Op Den Camp H."/>
            <person name="Overmann J."/>
            <person name="Amann R."/>
            <person name="Jetten M.S.M."/>
            <person name="Mascher T."/>
            <person name="Medema M.H."/>
            <person name="Devos D.P."/>
            <person name="Kaster A.-K."/>
            <person name="Ovreas L."/>
            <person name="Rohde M."/>
            <person name="Galperin M.Y."/>
            <person name="Jogler C."/>
        </authorList>
    </citation>
    <scope>NUCLEOTIDE SEQUENCE [LARGE SCALE GENOMIC DNA]</scope>
    <source>
        <strain evidence="13 14">Pla108</strain>
    </source>
</reference>
<keyword evidence="3" id="KW-0540">Nuclease</keyword>
<comment type="catalytic activity">
    <reaction evidence="1 10">
        <text>Endonucleolytic cleavage of DNA to give random double-stranded fragments with terminal 5'-phosphates, ATP is simultaneously hydrolyzed.</text>
        <dbReference type="EC" id="3.1.21.3"/>
    </reaction>
</comment>
<dbReference type="CDD" id="cd18030">
    <property type="entry name" value="DEXHc_RE_I_HsdR"/>
    <property type="match status" value="1"/>
</dbReference>
<dbReference type="InterPro" id="IPR051268">
    <property type="entry name" value="Type-I_R_enzyme_R_subunit"/>
</dbReference>
<evidence type="ECO:0000256" key="1">
    <source>
        <dbReference type="ARBA" id="ARBA00000851"/>
    </source>
</evidence>
<dbReference type="PROSITE" id="PS51192">
    <property type="entry name" value="HELICASE_ATP_BIND_1"/>
    <property type="match status" value="1"/>
</dbReference>
<dbReference type="InterPro" id="IPR007409">
    <property type="entry name" value="Restrct_endonuc_type1_HsdR_N"/>
</dbReference>
<dbReference type="Gene3D" id="3.40.50.300">
    <property type="entry name" value="P-loop containing nucleotide triphosphate hydrolases"/>
    <property type="match status" value="2"/>
</dbReference>
<dbReference type="PANTHER" id="PTHR30195">
    <property type="entry name" value="TYPE I SITE-SPECIFIC DEOXYRIBONUCLEASE PROTEIN SUBUNIT M AND R"/>
    <property type="match status" value="1"/>
</dbReference>
<feature type="domain" description="Helicase ATP-binding" evidence="12">
    <location>
        <begin position="309"/>
        <end position="473"/>
    </location>
</feature>
<protein>
    <recommendedName>
        <fullName evidence="10">Type I restriction enzyme endonuclease subunit</fullName>
        <shortName evidence="10">R protein</shortName>
        <ecNumber evidence="10">3.1.21.3</ecNumber>
    </recommendedName>
</protein>
<evidence type="ECO:0000256" key="2">
    <source>
        <dbReference type="ARBA" id="ARBA00008598"/>
    </source>
</evidence>
<keyword evidence="9 10" id="KW-0238">DNA-binding</keyword>
<dbReference type="OrthoDB" id="9758243at2"/>